<dbReference type="Proteomes" id="UP000017836">
    <property type="component" value="Unassembled WGS sequence"/>
</dbReference>
<dbReference type="HOGENOM" id="CLU_1637698_0_0_1"/>
<dbReference type="AlphaFoldDB" id="W1NYD9"/>
<name>W1NYD9_AMBTC</name>
<organism evidence="1 2">
    <name type="scientific">Amborella trichopoda</name>
    <dbReference type="NCBI Taxonomy" id="13333"/>
    <lineage>
        <taxon>Eukaryota</taxon>
        <taxon>Viridiplantae</taxon>
        <taxon>Streptophyta</taxon>
        <taxon>Embryophyta</taxon>
        <taxon>Tracheophyta</taxon>
        <taxon>Spermatophyta</taxon>
        <taxon>Magnoliopsida</taxon>
        <taxon>Amborellales</taxon>
        <taxon>Amborellaceae</taxon>
        <taxon>Amborella</taxon>
    </lineage>
</organism>
<keyword evidence="2" id="KW-1185">Reference proteome</keyword>
<sequence length="162" mass="18090">MIHPQNVYGIVLHPSICFTSPYCSASLLLHSMHRSLHQESLFASRNLLSHFASWFASRNHLLDRESAICHFLPNLSRTHLLPVAQKLSVGGKSLTEQLQSCCIEEFMLGSLVLEQFALIDKISDLISHGPPHHQVEAADCCPPEITVERQGDADHRLMESIG</sequence>
<reference evidence="2" key="1">
    <citation type="journal article" date="2013" name="Science">
        <title>The Amborella genome and the evolution of flowering plants.</title>
        <authorList>
            <consortium name="Amborella Genome Project"/>
        </authorList>
    </citation>
    <scope>NUCLEOTIDE SEQUENCE [LARGE SCALE GENOMIC DNA]</scope>
</reference>
<accession>W1NYD9</accession>
<dbReference type="Gramene" id="ERN00399">
    <property type="protein sequence ID" value="ERN00399"/>
    <property type="gene ID" value="AMTR_s00104p00148010"/>
</dbReference>
<evidence type="ECO:0000313" key="2">
    <source>
        <dbReference type="Proteomes" id="UP000017836"/>
    </source>
</evidence>
<gene>
    <name evidence="1" type="ORF">AMTR_s00104p00148010</name>
</gene>
<dbReference type="EMBL" id="KI394907">
    <property type="protein sequence ID" value="ERN00399.1"/>
    <property type="molecule type" value="Genomic_DNA"/>
</dbReference>
<proteinExistence type="predicted"/>
<protein>
    <submittedName>
        <fullName evidence="1">Uncharacterized protein</fullName>
    </submittedName>
</protein>
<evidence type="ECO:0000313" key="1">
    <source>
        <dbReference type="EMBL" id="ERN00399.1"/>
    </source>
</evidence>